<evidence type="ECO:0000313" key="7">
    <source>
        <dbReference type="Proteomes" id="UP000249547"/>
    </source>
</evidence>
<evidence type="ECO:0000256" key="1">
    <source>
        <dbReference type="ARBA" id="ARBA00007228"/>
    </source>
</evidence>
<sequence length="248" mass="27024">MLSKAQIKYIHALQHKKYRQKFGQFIAEGDKIVLEIVLTQPQLVTAVYATTQWLSQHSTAIHQYPAAQLHEVTETELKSISSLTTPNQAIALVNMPARSENIELANRVTIAVETLQDPGNLGTIIRIADWFGVAQVICSPGSVDPYNAKTIQATMGSYARIPVLEADLAALFQTNTSIPVYAATLHGQNITLFDPIKEGVILIGNESKGLSDDLLQYCTHQITIPRIGHAESLNAAVATGIICGRLLL</sequence>
<accession>A0A327Q8Z5</accession>
<dbReference type="AlphaFoldDB" id="A0A327Q8Z5"/>
<dbReference type="CDD" id="cd18109">
    <property type="entry name" value="SpoU-like_RNA-MTase"/>
    <property type="match status" value="1"/>
</dbReference>
<evidence type="ECO:0000256" key="2">
    <source>
        <dbReference type="ARBA" id="ARBA00022603"/>
    </source>
</evidence>
<dbReference type="PANTHER" id="PTHR43191">
    <property type="entry name" value="RRNA METHYLTRANSFERASE 3"/>
    <property type="match status" value="1"/>
</dbReference>
<reference evidence="6 7" key="1">
    <citation type="submission" date="2018-06" db="EMBL/GenBank/DDBJ databases">
        <title>Genomic Encyclopedia of Archaeal and Bacterial Type Strains, Phase II (KMG-II): from individual species to whole genera.</title>
        <authorList>
            <person name="Goeker M."/>
        </authorList>
    </citation>
    <scope>NUCLEOTIDE SEQUENCE [LARGE SCALE GENOMIC DNA]</scope>
    <source>
        <strain evidence="6 7">DSM 23857</strain>
    </source>
</reference>
<dbReference type="GO" id="GO:0032259">
    <property type="term" value="P:methylation"/>
    <property type="evidence" value="ECO:0007669"/>
    <property type="project" value="UniProtKB-KW"/>
</dbReference>
<dbReference type="GO" id="GO:0003723">
    <property type="term" value="F:RNA binding"/>
    <property type="evidence" value="ECO:0007669"/>
    <property type="project" value="InterPro"/>
</dbReference>
<proteinExistence type="inferred from homology"/>
<protein>
    <submittedName>
        <fullName evidence="6">TrmH family RNA methyltransferase</fullName>
    </submittedName>
</protein>
<dbReference type="InterPro" id="IPR051259">
    <property type="entry name" value="rRNA_Methyltransferase"/>
</dbReference>
<dbReference type="Pfam" id="PF00588">
    <property type="entry name" value="SpoU_methylase"/>
    <property type="match status" value="1"/>
</dbReference>
<dbReference type="Gene3D" id="3.30.1330.30">
    <property type="match status" value="1"/>
</dbReference>
<dbReference type="GO" id="GO:0008173">
    <property type="term" value="F:RNA methyltransferase activity"/>
    <property type="evidence" value="ECO:0007669"/>
    <property type="project" value="InterPro"/>
</dbReference>
<evidence type="ECO:0000256" key="3">
    <source>
        <dbReference type="ARBA" id="ARBA00022679"/>
    </source>
</evidence>
<dbReference type="SUPFAM" id="SSF75217">
    <property type="entry name" value="alpha/beta knot"/>
    <property type="match status" value="1"/>
</dbReference>
<gene>
    <name evidence="6" type="ORF">LX64_04284</name>
</gene>
<dbReference type="Gene3D" id="3.40.1280.10">
    <property type="match status" value="1"/>
</dbReference>
<evidence type="ECO:0000259" key="4">
    <source>
        <dbReference type="Pfam" id="PF00588"/>
    </source>
</evidence>
<feature type="domain" description="tRNA/rRNA methyltransferase SpoU type" evidence="4">
    <location>
        <begin position="108"/>
        <end position="243"/>
    </location>
</feature>
<organism evidence="6 7">
    <name type="scientific">Chitinophaga skermanii</name>
    <dbReference type="NCBI Taxonomy" id="331697"/>
    <lineage>
        <taxon>Bacteria</taxon>
        <taxon>Pseudomonadati</taxon>
        <taxon>Bacteroidota</taxon>
        <taxon>Chitinophagia</taxon>
        <taxon>Chitinophagales</taxon>
        <taxon>Chitinophagaceae</taxon>
        <taxon>Chitinophaga</taxon>
    </lineage>
</organism>
<name>A0A327Q8Z5_9BACT</name>
<comment type="caution">
    <text evidence="6">The sequence shown here is derived from an EMBL/GenBank/DDBJ whole genome shotgun (WGS) entry which is preliminary data.</text>
</comment>
<dbReference type="RefSeq" id="WP_111599692.1">
    <property type="nucleotide sequence ID" value="NZ_QLLL01000009.1"/>
</dbReference>
<keyword evidence="3 6" id="KW-0808">Transferase</keyword>
<dbReference type="OrthoDB" id="9785673at2"/>
<dbReference type="InterPro" id="IPR029026">
    <property type="entry name" value="tRNA_m1G_MTases_N"/>
</dbReference>
<dbReference type="InterPro" id="IPR029028">
    <property type="entry name" value="Alpha/beta_knot_MTases"/>
</dbReference>
<dbReference type="InterPro" id="IPR053888">
    <property type="entry name" value="MRM3-like_sub_bind"/>
</dbReference>
<dbReference type="GO" id="GO:0006396">
    <property type="term" value="P:RNA processing"/>
    <property type="evidence" value="ECO:0007669"/>
    <property type="project" value="InterPro"/>
</dbReference>
<keyword evidence="7" id="KW-1185">Reference proteome</keyword>
<dbReference type="SUPFAM" id="SSF55315">
    <property type="entry name" value="L30e-like"/>
    <property type="match status" value="1"/>
</dbReference>
<evidence type="ECO:0000313" key="6">
    <source>
        <dbReference type="EMBL" id="RAI99732.1"/>
    </source>
</evidence>
<feature type="domain" description="MRM3-like substrate binding" evidence="5">
    <location>
        <begin position="5"/>
        <end position="91"/>
    </location>
</feature>
<dbReference type="EMBL" id="QLLL01000009">
    <property type="protein sequence ID" value="RAI99732.1"/>
    <property type="molecule type" value="Genomic_DNA"/>
</dbReference>
<dbReference type="Proteomes" id="UP000249547">
    <property type="component" value="Unassembled WGS sequence"/>
</dbReference>
<dbReference type="PANTHER" id="PTHR43191:SF2">
    <property type="entry name" value="RRNA METHYLTRANSFERASE 3, MITOCHONDRIAL"/>
    <property type="match status" value="1"/>
</dbReference>
<keyword evidence="2 6" id="KW-0489">Methyltransferase</keyword>
<dbReference type="InterPro" id="IPR029064">
    <property type="entry name" value="Ribosomal_eL30-like_sf"/>
</dbReference>
<comment type="similarity">
    <text evidence="1">Belongs to the class IV-like SAM-binding methyltransferase superfamily. RNA methyltransferase TrmH family.</text>
</comment>
<evidence type="ECO:0000259" key="5">
    <source>
        <dbReference type="Pfam" id="PF22435"/>
    </source>
</evidence>
<dbReference type="Pfam" id="PF22435">
    <property type="entry name" value="MRM3-like_sub_bind"/>
    <property type="match status" value="1"/>
</dbReference>
<dbReference type="InterPro" id="IPR001537">
    <property type="entry name" value="SpoU_MeTrfase"/>
</dbReference>